<feature type="region of interest" description="Disordered" evidence="1">
    <location>
        <begin position="93"/>
        <end position="127"/>
    </location>
</feature>
<dbReference type="InterPro" id="IPR040256">
    <property type="entry name" value="At4g02000-like"/>
</dbReference>
<accession>A0A8S9RBW5</accession>
<evidence type="ECO:0000313" key="3">
    <source>
        <dbReference type="Proteomes" id="UP000712600"/>
    </source>
</evidence>
<feature type="compositionally biased region" description="Basic residues" evidence="1">
    <location>
        <begin position="222"/>
        <end position="231"/>
    </location>
</feature>
<dbReference type="PANTHER" id="PTHR31286">
    <property type="entry name" value="GLYCINE-RICH CELL WALL STRUCTURAL PROTEIN 1.8-LIKE"/>
    <property type="match status" value="1"/>
</dbReference>
<dbReference type="EMBL" id="QGKX02000095">
    <property type="protein sequence ID" value="KAF3570256.1"/>
    <property type="molecule type" value="Genomic_DNA"/>
</dbReference>
<reference evidence="2" key="1">
    <citation type="submission" date="2019-12" db="EMBL/GenBank/DDBJ databases">
        <title>Genome sequencing and annotation of Brassica cretica.</title>
        <authorList>
            <person name="Studholme D.J."/>
            <person name="Sarris P."/>
        </authorList>
    </citation>
    <scope>NUCLEOTIDE SEQUENCE</scope>
    <source>
        <strain evidence="2">PFS-109/04</strain>
        <tissue evidence="2">Leaf</tissue>
    </source>
</reference>
<protein>
    <recommendedName>
        <fullName evidence="4">DUF4283 domain-containing protein</fullName>
    </recommendedName>
</protein>
<dbReference type="AlphaFoldDB" id="A0A8S9RBW5"/>
<evidence type="ECO:0000256" key="1">
    <source>
        <dbReference type="SAM" id="MobiDB-lite"/>
    </source>
</evidence>
<feature type="region of interest" description="Disordered" evidence="1">
    <location>
        <begin position="195"/>
        <end position="237"/>
    </location>
</feature>
<dbReference type="Proteomes" id="UP000712600">
    <property type="component" value="Unassembled WGS sequence"/>
</dbReference>
<feature type="compositionally biased region" description="Basic and acidic residues" evidence="1">
    <location>
        <begin position="109"/>
        <end position="121"/>
    </location>
</feature>
<evidence type="ECO:0008006" key="4">
    <source>
        <dbReference type="Google" id="ProtNLM"/>
    </source>
</evidence>
<organism evidence="2 3">
    <name type="scientific">Brassica cretica</name>
    <name type="common">Mustard</name>
    <dbReference type="NCBI Taxonomy" id="69181"/>
    <lineage>
        <taxon>Eukaryota</taxon>
        <taxon>Viridiplantae</taxon>
        <taxon>Streptophyta</taxon>
        <taxon>Embryophyta</taxon>
        <taxon>Tracheophyta</taxon>
        <taxon>Spermatophyta</taxon>
        <taxon>Magnoliopsida</taxon>
        <taxon>eudicotyledons</taxon>
        <taxon>Gunneridae</taxon>
        <taxon>Pentapetalae</taxon>
        <taxon>rosids</taxon>
        <taxon>malvids</taxon>
        <taxon>Brassicales</taxon>
        <taxon>Brassicaceae</taxon>
        <taxon>Brassiceae</taxon>
        <taxon>Brassica</taxon>
    </lineage>
</organism>
<dbReference type="PANTHER" id="PTHR31286:SF57">
    <property type="entry name" value="DUF4283 DOMAIN-CONTAINING PROTEIN"/>
    <property type="match status" value="1"/>
</dbReference>
<sequence>MGEAKILVEMELDKPFSKLIALDDKQGNIFFVNVEYSWIPSACGRCRALDHKENICLLPPKPLEVRTAKEAPVANEEIPIVDIAKVLHNTPNAHIDHLEPGSQSPSSHPLHEAQAESHDTPPPEVLASSLTHSHESQIMEDVPSQIFTLEGSGTSKREQHIGAYTLFAHNHQQFHIEPEIPVCFERDGNDVVGETSSYLTRGGRSVKPTQKIQDMGWTKVGGRGKGRRGRGRGNQNH</sequence>
<comment type="caution">
    <text evidence="2">The sequence shown here is derived from an EMBL/GenBank/DDBJ whole genome shotgun (WGS) entry which is preliminary data.</text>
</comment>
<evidence type="ECO:0000313" key="2">
    <source>
        <dbReference type="EMBL" id="KAF3570256.1"/>
    </source>
</evidence>
<proteinExistence type="predicted"/>
<name>A0A8S9RBW5_BRACR</name>
<gene>
    <name evidence="2" type="ORF">F2Q69_00060303</name>
</gene>